<name>A0A699Z4T9_HAELA</name>
<evidence type="ECO:0000313" key="1">
    <source>
        <dbReference type="EMBL" id="GFH10452.1"/>
    </source>
</evidence>
<evidence type="ECO:0000313" key="2">
    <source>
        <dbReference type="Proteomes" id="UP000485058"/>
    </source>
</evidence>
<organism evidence="1 2">
    <name type="scientific">Haematococcus lacustris</name>
    <name type="common">Green alga</name>
    <name type="synonym">Haematococcus pluvialis</name>
    <dbReference type="NCBI Taxonomy" id="44745"/>
    <lineage>
        <taxon>Eukaryota</taxon>
        <taxon>Viridiplantae</taxon>
        <taxon>Chlorophyta</taxon>
        <taxon>core chlorophytes</taxon>
        <taxon>Chlorophyceae</taxon>
        <taxon>CS clade</taxon>
        <taxon>Chlamydomonadales</taxon>
        <taxon>Haematococcaceae</taxon>
        <taxon>Haematococcus</taxon>
    </lineage>
</organism>
<protein>
    <submittedName>
        <fullName evidence="1">Uncharacterized protein</fullName>
    </submittedName>
</protein>
<dbReference type="AlphaFoldDB" id="A0A699Z4T9"/>
<reference evidence="1 2" key="1">
    <citation type="submission" date="2020-02" db="EMBL/GenBank/DDBJ databases">
        <title>Draft genome sequence of Haematococcus lacustris strain NIES-144.</title>
        <authorList>
            <person name="Morimoto D."/>
            <person name="Nakagawa S."/>
            <person name="Yoshida T."/>
            <person name="Sawayama S."/>
        </authorList>
    </citation>
    <scope>NUCLEOTIDE SEQUENCE [LARGE SCALE GENOMIC DNA]</scope>
    <source>
        <strain evidence="1 2">NIES-144</strain>
    </source>
</reference>
<gene>
    <name evidence="1" type="ORF">HaLaN_05764</name>
</gene>
<sequence length="111" mass="11957">MTVVVAKFGSLWRSGGVAAGREQLLELAKGDGLLWAACWQVFRLWSGPCRTCSSAPLSQGVVGVLDTGSIRRVGRAGLRLAAVCVTDYKHLRGRAAWWDVVAVRSGNTKEQ</sequence>
<dbReference type="Proteomes" id="UP000485058">
    <property type="component" value="Unassembled WGS sequence"/>
</dbReference>
<comment type="caution">
    <text evidence="1">The sequence shown here is derived from an EMBL/GenBank/DDBJ whole genome shotgun (WGS) entry which is preliminary data.</text>
</comment>
<dbReference type="EMBL" id="BLLF01000316">
    <property type="protein sequence ID" value="GFH10452.1"/>
    <property type="molecule type" value="Genomic_DNA"/>
</dbReference>
<keyword evidence="2" id="KW-1185">Reference proteome</keyword>
<accession>A0A699Z4T9</accession>
<proteinExistence type="predicted"/>